<evidence type="ECO:0000313" key="1">
    <source>
        <dbReference type="EMBL" id="MER6975710.1"/>
    </source>
</evidence>
<keyword evidence="2" id="KW-1185">Reference proteome</keyword>
<dbReference type="Proteomes" id="UP001458415">
    <property type="component" value="Unassembled WGS sequence"/>
</dbReference>
<organism evidence="1 2">
    <name type="scientific">Streptomyces carpinensis</name>
    <dbReference type="NCBI Taxonomy" id="66369"/>
    <lineage>
        <taxon>Bacteria</taxon>
        <taxon>Bacillati</taxon>
        <taxon>Actinomycetota</taxon>
        <taxon>Actinomycetes</taxon>
        <taxon>Kitasatosporales</taxon>
        <taxon>Streptomycetaceae</taxon>
        <taxon>Streptomyces</taxon>
    </lineage>
</organism>
<dbReference type="EMBL" id="JBEPCU010000007">
    <property type="protein sequence ID" value="MER6975710.1"/>
    <property type="molecule type" value="Genomic_DNA"/>
</dbReference>
<protein>
    <submittedName>
        <fullName evidence="1">Uncharacterized protein</fullName>
    </submittedName>
</protein>
<evidence type="ECO:0000313" key="2">
    <source>
        <dbReference type="Proteomes" id="UP001458415"/>
    </source>
</evidence>
<comment type="caution">
    <text evidence="1">The sequence shown here is derived from an EMBL/GenBank/DDBJ whole genome shotgun (WGS) entry which is preliminary data.</text>
</comment>
<gene>
    <name evidence="1" type="ORF">ABT317_01190</name>
</gene>
<dbReference type="RefSeq" id="WP_086729118.1">
    <property type="nucleotide sequence ID" value="NZ_MUBM01000283.1"/>
</dbReference>
<accession>A0ABV1VUX1</accession>
<reference evidence="1 2" key="1">
    <citation type="submission" date="2024-06" db="EMBL/GenBank/DDBJ databases">
        <title>The Natural Products Discovery Center: Release of the First 8490 Sequenced Strains for Exploring Actinobacteria Biosynthetic Diversity.</title>
        <authorList>
            <person name="Kalkreuter E."/>
            <person name="Kautsar S.A."/>
            <person name="Yang D."/>
            <person name="Bader C.D."/>
            <person name="Teijaro C.N."/>
            <person name="Fluegel L."/>
            <person name="Davis C.M."/>
            <person name="Simpson J.R."/>
            <person name="Lauterbach L."/>
            <person name="Steele A.D."/>
            <person name="Gui C."/>
            <person name="Meng S."/>
            <person name="Li G."/>
            <person name="Viehrig K."/>
            <person name="Ye F."/>
            <person name="Su P."/>
            <person name="Kiefer A.F."/>
            <person name="Nichols A."/>
            <person name="Cepeda A.J."/>
            <person name="Yan W."/>
            <person name="Fan B."/>
            <person name="Jiang Y."/>
            <person name="Adhikari A."/>
            <person name="Zheng C.-J."/>
            <person name="Schuster L."/>
            <person name="Cowan T.M."/>
            <person name="Smanski M.J."/>
            <person name="Chevrette M.G."/>
            <person name="De Carvalho L.P.S."/>
            <person name="Shen B."/>
        </authorList>
    </citation>
    <scope>NUCLEOTIDE SEQUENCE [LARGE SCALE GENOMIC DNA]</scope>
    <source>
        <strain evidence="1 2">NPDC000634</strain>
    </source>
</reference>
<name>A0ABV1VUX1_9ACTN</name>
<sequence>MPPAHSGRDRDLARSGDLLVHCAGAMGLTFGTVVISDTETEAAADSAAAAHRVTCCVMITRARERGWSRVCRAAGCRAAWGMLAGRR</sequence>
<proteinExistence type="predicted"/>